<feature type="compositionally biased region" description="Polar residues" evidence="1">
    <location>
        <begin position="32"/>
        <end position="54"/>
    </location>
</feature>
<dbReference type="AlphaFoldDB" id="A0A8S3W3P9"/>
<proteinExistence type="predicted"/>
<evidence type="ECO:0000313" key="3">
    <source>
        <dbReference type="Proteomes" id="UP000691718"/>
    </source>
</evidence>
<accession>A0A8S3W3P9</accession>
<dbReference type="Proteomes" id="UP000691718">
    <property type="component" value="Unassembled WGS sequence"/>
</dbReference>
<sequence length="127" mass="14040">MVSLSPLLVPMVQSPPCTPPTVGGPANPPRTPSGSGSHPQHQLRNARRQLTGSPVHNHPLPNTIKCHRKNLISITRGAERHDANVLKMLISRQNNTKQEMQIKESGQQRVVHKNINNSMTNVCDRLL</sequence>
<evidence type="ECO:0000256" key="1">
    <source>
        <dbReference type="SAM" id="MobiDB-lite"/>
    </source>
</evidence>
<feature type="region of interest" description="Disordered" evidence="1">
    <location>
        <begin position="1"/>
        <end position="63"/>
    </location>
</feature>
<gene>
    <name evidence="2" type="ORF">PAPOLLO_LOCUS1638</name>
</gene>
<evidence type="ECO:0000313" key="2">
    <source>
        <dbReference type="EMBL" id="CAG4938474.1"/>
    </source>
</evidence>
<keyword evidence="3" id="KW-1185">Reference proteome</keyword>
<protein>
    <submittedName>
        <fullName evidence="2">(apollo) hypothetical protein</fullName>
    </submittedName>
</protein>
<comment type="caution">
    <text evidence="2">The sequence shown here is derived from an EMBL/GenBank/DDBJ whole genome shotgun (WGS) entry which is preliminary data.</text>
</comment>
<name>A0A8S3W3P9_PARAO</name>
<organism evidence="2 3">
    <name type="scientific">Parnassius apollo</name>
    <name type="common">Apollo butterfly</name>
    <name type="synonym">Papilio apollo</name>
    <dbReference type="NCBI Taxonomy" id="110799"/>
    <lineage>
        <taxon>Eukaryota</taxon>
        <taxon>Metazoa</taxon>
        <taxon>Ecdysozoa</taxon>
        <taxon>Arthropoda</taxon>
        <taxon>Hexapoda</taxon>
        <taxon>Insecta</taxon>
        <taxon>Pterygota</taxon>
        <taxon>Neoptera</taxon>
        <taxon>Endopterygota</taxon>
        <taxon>Lepidoptera</taxon>
        <taxon>Glossata</taxon>
        <taxon>Ditrysia</taxon>
        <taxon>Papilionoidea</taxon>
        <taxon>Papilionidae</taxon>
        <taxon>Parnassiinae</taxon>
        <taxon>Parnassini</taxon>
        <taxon>Parnassius</taxon>
        <taxon>Parnassius</taxon>
    </lineage>
</organism>
<dbReference type="EMBL" id="CAJQZP010000095">
    <property type="protein sequence ID" value="CAG4938474.1"/>
    <property type="molecule type" value="Genomic_DNA"/>
</dbReference>
<reference evidence="2" key="1">
    <citation type="submission" date="2021-04" db="EMBL/GenBank/DDBJ databases">
        <authorList>
            <person name="Tunstrom K."/>
        </authorList>
    </citation>
    <scope>NUCLEOTIDE SEQUENCE</scope>
</reference>
<dbReference type="OrthoDB" id="7344779at2759"/>